<gene>
    <name evidence="5" type="ORF">LHA35_01460</name>
</gene>
<keyword evidence="2 3" id="KW-0802">TPR repeat</keyword>
<evidence type="ECO:0000313" key="5">
    <source>
        <dbReference type="EMBL" id="MCB4820398.1"/>
    </source>
</evidence>
<evidence type="ECO:0000256" key="3">
    <source>
        <dbReference type="PROSITE-ProRule" id="PRU00339"/>
    </source>
</evidence>
<dbReference type="SMART" id="SM00028">
    <property type="entry name" value="TPR"/>
    <property type="match status" value="3"/>
</dbReference>
<reference evidence="5" key="1">
    <citation type="submission" date="2021-10" db="EMBL/GenBank/DDBJ databases">
        <title>Roseicella aerolatum sp. nov., isolated from aerosols of e-waste dismantling site.</title>
        <authorList>
            <person name="Qin T."/>
        </authorList>
    </citation>
    <scope>NUCLEOTIDE SEQUENCE</scope>
    <source>
        <strain evidence="5">GB24</strain>
    </source>
</reference>
<evidence type="ECO:0000313" key="6">
    <source>
        <dbReference type="Proteomes" id="UP001139311"/>
    </source>
</evidence>
<dbReference type="InterPro" id="IPR011990">
    <property type="entry name" value="TPR-like_helical_dom_sf"/>
</dbReference>
<dbReference type="Pfam" id="PF07719">
    <property type="entry name" value="TPR_2"/>
    <property type="match status" value="1"/>
</dbReference>
<protein>
    <submittedName>
        <fullName evidence="5">Tetratricopeptide repeat protein</fullName>
    </submittedName>
</protein>
<organism evidence="5 6">
    <name type="scientific">Roseicella aerolata</name>
    <dbReference type="NCBI Taxonomy" id="2883479"/>
    <lineage>
        <taxon>Bacteria</taxon>
        <taxon>Pseudomonadati</taxon>
        <taxon>Pseudomonadota</taxon>
        <taxon>Alphaproteobacteria</taxon>
        <taxon>Acetobacterales</taxon>
        <taxon>Roseomonadaceae</taxon>
        <taxon>Roseicella</taxon>
    </lineage>
</organism>
<dbReference type="SUPFAM" id="SSF48452">
    <property type="entry name" value="TPR-like"/>
    <property type="match status" value="1"/>
</dbReference>
<keyword evidence="1" id="KW-0677">Repeat</keyword>
<dbReference type="InterPro" id="IPR019734">
    <property type="entry name" value="TPR_rpt"/>
</dbReference>
<dbReference type="PANTHER" id="PTHR44858">
    <property type="entry name" value="TETRATRICOPEPTIDE REPEAT PROTEIN 6"/>
    <property type="match status" value="1"/>
</dbReference>
<dbReference type="PANTHER" id="PTHR44858:SF1">
    <property type="entry name" value="UDP-N-ACETYLGLUCOSAMINE--PEPTIDE N-ACETYLGLUCOSAMINYLTRANSFERASE SPINDLY-RELATED"/>
    <property type="match status" value="1"/>
</dbReference>
<feature type="repeat" description="TPR" evidence="3">
    <location>
        <begin position="109"/>
        <end position="142"/>
    </location>
</feature>
<evidence type="ECO:0000256" key="4">
    <source>
        <dbReference type="SAM" id="SignalP"/>
    </source>
</evidence>
<dbReference type="PROSITE" id="PS50005">
    <property type="entry name" value="TPR"/>
    <property type="match status" value="1"/>
</dbReference>
<dbReference type="InterPro" id="IPR050498">
    <property type="entry name" value="Ycf3"/>
</dbReference>
<keyword evidence="4" id="KW-0732">Signal</keyword>
<dbReference type="Proteomes" id="UP001139311">
    <property type="component" value="Unassembled WGS sequence"/>
</dbReference>
<dbReference type="InterPro" id="IPR013105">
    <property type="entry name" value="TPR_2"/>
</dbReference>
<evidence type="ECO:0000256" key="1">
    <source>
        <dbReference type="ARBA" id="ARBA00022737"/>
    </source>
</evidence>
<feature type="signal peptide" evidence="4">
    <location>
        <begin position="1"/>
        <end position="19"/>
    </location>
</feature>
<dbReference type="AlphaFoldDB" id="A0A9X1IAY0"/>
<proteinExistence type="predicted"/>
<evidence type="ECO:0000256" key="2">
    <source>
        <dbReference type="ARBA" id="ARBA00022803"/>
    </source>
</evidence>
<name>A0A9X1IAY0_9PROT</name>
<accession>A0A9X1IAY0</accession>
<dbReference type="Gene3D" id="1.25.40.10">
    <property type="entry name" value="Tetratricopeptide repeat domain"/>
    <property type="match status" value="1"/>
</dbReference>
<dbReference type="RefSeq" id="WP_226603585.1">
    <property type="nucleotide sequence ID" value="NZ_JAJAQI010000002.1"/>
</dbReference>
<feature type="chain" id="PRO_5040882931" evidence="4">
    <location>
        <begin position="20"/>
        <end position="195"/>
    </location>
</feature>
<comment type="caution">
    <text evidence="5">The sequence shown here is derived from an EMBL/GenBank/DDBJ whole genome shotgun (WGS) entry which is preliminary data.</text>
</comment>
<sequence length="195" mass="21027">MRRLLALLLLLPIAALAQAPSGQPPLSPAARAAEARRAELDRAFEALRTAPDEAGAAMVEARIRTLWAQSATPSVTLLLRRGARNVEAQLAAEALEDFDAAITLQPDFADAWFLRAQAHARAGDSAAAARDLQEALRLEPRHWMALLSLSSLQDEAGNAMGALRTLEAALAINPRMPGGQERLREQRRKAEGDVT</sequence>
<keyword evidence="6" id="KW-1185">Reference proteome</keyword>
<dbReference type="EMBL" id="JAJAQI010000002">
    <property type="protein sequence ID" value="MCB4820398.1"/>
    <property type="molecule type" value="Genomic_DNA"/>
</dbReference>